<dbReference type="FunFam" id="3.40.605.10:FF:000007">
    <property type="entry name" value="NAD/NADP-dependent betaine aldehyde dehydrogenase"/>
    <property type="match status" value="1"/>
</dbReference>
<keyword evidence="3" id="KW-0558">Oxidation</keyword>
<evidence type="ECO:0000256" key="4">
    <source>
        <dbReference type="PROSITE-ProRule" id="PRU10007"/>
    </source>
</evidence>
<feature type="active site" evidence="4">
    <location>
        <position position="265"/>
    </location>
</feature>
<dbReference type="GO" id="GO:0016620">
    <property type="term" value="F:oxidoreductase activity, acting on the aldehyde or oxo group of donors, NAD or NADP as acceptor"/>
    <property type="evidence" value="ECO:0007669"/>
    <property type="project" value="InterPro"/>
</dbReference>
<dbReference type="InterPro" id="IPR016161">
    <property type="entry name" value="Ald_DH/histidinol_DH"/>
</dbReference>
<keyword evidence="2 5" id="KW-0560">Oxidoreductase</keyword>
<evidence type="ECO:0000313" key="7">
    <source>
        <dbReference type="EMBL" id="NVL09380.1"/>
    </source>
</evidence>
<dbReference type="FunFam" id="3.40.309.10:FF:000012">
    <property type="entry name" value="Betaine aldehyde dehydrogenase"/>
    <property type="match status" value="1"/>
</dbReference>
<dbReference type="PROSITE" id="PS00070">
    <property type="entry name" value="ALDEHYDE_DEHYDR_CYS"/>
    <property type="match status" value="1"/>
</dbReference>
<dbReference type="PANTHER" id="PTHR11699">
    <property type="entry name" value="ALDEHYDE DEHYDROGENASE-RELATED"/>
    <property type="match status" value="1"/>
</dbReference>
<dbReference type="Pfam" id="PF00171">
    <property type="entry name" value="Aldedh"/>
    <property type="match status" value="1"/>
</dbReference>
<reference evidence="7" key="1">
    <citation type="submission" date="2020-06" db="EMBL/GenBank/DDBJ databases">
        <title>Whole Genome Sequence of Bradyrhizobium sp. Strain 66S1MB.</title>
        <authorList>
            <person name="Bromfield E."/>
            <person name="Cloutier S."/>
        </authorList>
    </citation>
    <scope>NUCLEOTIDE SEQUENCE</scope>
    <source>
        <strain evidence="7">66S1MB</strain>
    </source>
</reference>
<feature type="domain" description="Aldehyde dehydrogenase" evidence="6">
    <location>
        <begin position="35"/>
        <end position="488"/>
    </location>
</feature>
<dbReference type="InterPro" id="IPR029510">
    <property type="entry name" value="Ald_DH_CS_GLU"/>
</dbReference>
<sequence>MSVAYDYERDFSQTPTVRDELLLIDGTRVRSLSGKAFKSLNPATEQVIATIAEGNEADVDRAVAAARRAFEGPWRTMRAAERGHILLKWAELLKQHTDGIAALESLDAGKPISAVLRQDFPAAIDTLTYYAGWADKISGDVVSTRDDALTYTVREPVGVVAAIVPWNFPLMIGMWKLAPALACGCTVVMKPAELTSLSALRIGELALEAGLPKGVLNIVTGPGRVVGDALVNHPDVDKVTFTGSPGVGRGIMKGAAGNFKRVSLELGGKSANVIFDDANLEAAAKAAAAGIFFNAGQVCSAGSRVLVQENAYDEVVERLVARAEALRIGDPADRATALGPVISEKQMRSILDYVEIGKNEGAQLATGGARVGDRGYFISPAVFANVAHVMRISQEEIFGPVVSVIKFKDEADALRIANGTAYSLAAGVWSADMGRVQRFARKARAGTVWINTYGYTDVRLPWGGERDSGLGREHGTAALDNFTEPKAVWMNLNV</sequence>
<evidence type="ECO:0000256" key="2">
    <source>
        <dbReference type="ARBA" id="ARBA00023002"/>
    </source>
</evidence>
<dbReference type="InterPro" id="IPR016160">
    <property type="entry name" value="Ald_DH_CS_CYS"/>
</dbReference>
<evidence type="ECO:0000256" key="3">
    <source>
        <dbReference type="ARBA" id="ARBA00023097"/>
    </source>
</evidence>
<comment type="similarity">
    <text evidence="1 5">Belongs to the aldehyde dehydrogenase family.</text>
</comment>
<name>A0A973WU54_9BRAD</name>
<dbReference type="InterPro" id="IPR015590">
    <property type="entry name" value="Aldehyde_DH_dom"/>
</dbReference>
<gene>
    <name evidence="7" type="ORF">HU230_27100</name>
</gene>
<evidence type="ECO:0000256" key="1">
    <source>
        <dbReference type="ARBA" id="ARBA00009986"/>
    </source>
</evidence>
<accession>A0A973WU54</accession>
<organism evidence="7">
    <name type="scientific">Bradyrhizobium quebecense</name>
    <dbReference type="NCBI Taxonomy" id="2748629"/>
    <lineage>
        <taxon>Bacteria</taxon>
        <taxon>Pseudomonadati</taxon>
        <taxon>Pseudomonadota</taxon>
        <taxon>Alphaproteobacteria</taxon>
        <taxon>Hyphomicrobiales</taxon>
        <taxon>Nitrobacteraceae</taxon>
        <taxon>Bradyrhizobium</taxon>
    </lineage>
</organism>
<dbReference type="AlphaFoldDB" id="A0A973WU54"/>
<dbReference type="InterPro" id="IPR016162">
    <property type="entry name" value="Ald_DH_N"/>
</dbReference>
<dbReference type="InterPro" id="IPR016163">
    <property type="entry name" value="Ald_DH_C"/>
</dbReference>
<dbReference type="PROSITE" id="PS00687">
    <property type="entry name" value="ALDEHYDE_DEHYDR_GLU"/>
    <property type="match status" value="1"/>
</dbReference>
<evidence type="ECO:0000256" key="5">
    <source>
        <dbReference type="RuleBase" id="RU003345"/>
    </source>
</evidence>
<comment type="caution">
    <text evidence="7">The sequence shown here is derived from an EMBL/GenBank/DDBJ whole genome shotgun (WGS) entry which is preliminary data.</text>
</comment>
<proteinExistence type="inferred from homology"/>
<evidence type="ECO:0000259" key="6">
    <source>
        <dbReference type="Pfam" id="PF00171"/>
    </source>
</evidence>
<dbReference type="Gene3D" id="3.40.309.10">
    <property type="entry name" value="Aldehyde Dehydrogenase, Chain A, domain 2"/>
    <property type="match status" value="1"/>
</dbReference>
<dbReference type="SUPFAM" id="SSF53720">
    <property type="entry name" value="ALDH-like"/>
    <property type="match status" value="1"/>
</dbReference>
<dbReference type="Gene3D" id="3.40.605.10">
    <property type="entry name" value="Aldehyde Dehydrogenase, Chain A, domain 1"/>
    <property type="match status" value="1"/>
</dbReference>
<dbReference type="RefSeq" id="WP_176532755.1">
    <property type="nucleotide sequence ID" value="NZ_CP088022.1"/>
</dbReference>
<dbReference type="EMBL" id="JABWSX010000001">
    <property type="protein sequence ID" value="NVL09380.1"/>
    <property type="molecule type" value="Genomic_DNA"/>
</dbReference>
<protein>
    <submittedName>
        <fullName evidence="7">Aldehyde dehydrogenase family protein</fullName>
    </submittedName>
</protein>